<sequence length="173" mass="19160">MKYFALIGLALCFASCKKDSFSNQSEFNASLQKWNTYKASVKNSYSYIAYSGSVFGYASQTAITVINGTVVQRFYTLTRAKTSATDTVTVMESWSENPQTLNSHQDGAATLTIDQIYEKAQKEWLTADKKQNEITFETDDKGIIAVCGYTPKDCVDDCFRGITIKNLGGVLAQ</sequence>
<proteinExistence type="predicted"/>
<comment type="caution">
    <text evidence="1">The sequence shown here is derived from an EMBL/GenBank/DDBJ whole genome shotgun (WGS) entry which is preliminary data.</text>
</comment>
<gene>
    <name evidence="1" type="ORF">C8P68_104293</name>
</gene>
<reference evidence="1 2" key="1">
    <citation type="submission" date="2018-04" db="EMBL/GenBank/DDBJ databases">
        <title>Genomic Encyclopedia of Archaeal and Bacterial Type Strains, Phase II (KMG-II): from individual species to whole genera.</title>
        <authorList>
            <person name="Goeker M."/>
        </authorList>
    </citation>
    <scope>NUCLEOTIDE SEQUENCE [LARGE SCALE GENOMIC DNA]</scope>
    <source>
        <strain evidence="1 2">DSM 26809</strain>
    </source>
</reference>
<evidence type="ECO:0008006" key="3">
    <source>
        <dbReference type="Google" id="ProtNLM"/>
    </source>
</evidence>
<dbReference type="EMBL" id="QAOQ01000004">
    <property type="protein sequence ID" value="PTQ96804.1"/>
    <property type="molecule type" value="Genomic_DNA"/>
</dbReference>
<name>A0A2T5J9U8_9SPHI</name>
<organism evidence="1 2">
    <name type="scientific">Mucilaginibacter yixingensis</name>
    <dbReference type="NCBI Taxonomy" id="1295612"/>
    <lineage>
        <taxon>Bacteria</taxon>
        <taxon>Pseudomonadati</taxon>
        <taxon>Bacteroidota</taxon>
        <taxon>Sphingobacteriia</taxon>
        <taxon>Sphingobacteriales</taxon>
        <taxon>Sphingobacteriaceae</taxon>
        <taxon>Mucilaginibacter</taxon>
    </lineage>
</organism>
<dbReference type="OrthoDB" id="666398at2"/>
<keyword evidence="2" id="KW-1185">Reference proteome</keyword>
<dbReference type="AlphaFoldDB" id="A0A2T5J9U8"/>
<protein>
    <recommendedName>
        <fullName evidence="3">Lipocalin-like protein</fullName>
    </recommendedName>
</protein>
<dbReference type="RefSeq" id="WP_107828750.1">
    <property type="nucleotide sequence ID" value="NZ_CP160205.1"/>
</dbReference>
<dbReference type="Proteomes" id="UP000244168">
    <property type="component" value="Unassembled WGS sequence"/>
</dbReference>
<accession>A0A2T5J9U8</accession>
<evidence type="ECO:0000313" key="1">
    <source>
        <dbReference type="EMBL" id="PTQ96804.1"/>
    </source>
</evidence>
<evidence type="ECO:0000313" key="2">
    <source>
        <dbReference type="Proteomes" id="UP000244168"/>
    </source>
</evidence>